<feature type="transmembrane region" description="Helical" evidence="1">
    <location>
        <begin position="111"/>
        <end position="132"/>
    </location>
</feature>
<evidence type="ECO:0000313" key="4">
    <source>
        <dbReference type="Proteomes" id="UP000039437"/>
    </source>
</evidence>
<dbReference type="AlphaFoldDB" id="A0A0U1MFB3"/>
<gene>
    <name evidence="2" type="ORF">BN1321_100020</name>
    <name evidence="3" type="ORF">GO941_12745</name>
</gene>
<dbReference type="EMBL" id="CVOQ01000002">
    <property type="protein sequence ID" value="CRI07630.1"/>
    <property type="molecule type" value="Genomic_DNA"/>
</dbReference>
<dbReference type="EMBL" id="WPVZ01000672">
    <property type="protein sequence ID" value="MVL46351.1"/>
    <property type="molecule type" value="Genomic_DNA"/>
</dbReference>
<feature type="transmembrane region" description="Helical" evidence="1">
    <location>
        <begin position="63"/>
        <end position="81"/>
    </location>
</feature>
<evidence type="ECO:0000313" key="3">
    <source>
        <dbReference type="EMBL" id="MVL46351.1"/>
    </source>
</evidence>
<feature type="transmembrane region" description="Helical" evidence="1">
    <location>
        <begin position="20"/>
        <end position="43"/>
    </location>
</feature>
<keyword evidence="1" id="KW-0472">Membrane</keyword>
<keyword evidence="1" id="KW-0812">Transmembrane</keyword>
<dbReference type="Proteomes" id="UP000434412">
    <property type="component" value="Unassembled WGS sequence"/>
</dbReference>
<feature type="transmembrane region" description="Helical" evidence="1">
    <location>
        <begin position="87"/>
        <end position="106"/>
    </location>
</feature>
<organism evidence="2 4">
    <name type="scientific">Staphylococcus aureus</name>
    <dbReference type="NCBI Taxonomy" id="1280"/>
    <lineage>
        <taxon>Bacteria</taxon>
        <taxon>Bacillati</taxon>
        <taxon>Bacillota</taxon>
        <taxon>Bacilli</taxon>
        <taxon>Bacillales</taxon>
        <taxon>Staphylococcaceae</taxon>
        <taxon>Staphylococcus</taxon>
    </lineage>
</organism>
<dbReference type="RefSeq" id="WP_001796656.1">
    <property type="nucleotide sequence ID" value="NZ_AP024203.1"/>
</dbReference>
<accession>A0A0U1MFB3</accession>
<evidence type="ECO:0000313" key="2">
    <source>
        <dbReference type="EMBL" id="CRI07630.1"/>
    </source>
</evidence>
<reference evidence="3 5" key="2">
    <citation type="submission" date="2019-11" db="EMBL/GenBank/DDBJ databases">
        <title>Implementation of targeted gown and glove precautions to prevent Staphylococcus aureus acquisition in community-based nursing homes.</title>
        <authorList>
            <person name="Stine O.C."/>
        </authorList>
    </citation>
    <scope>NUCLEOTIDE SEQUENCE [LARGE SCALE GENOMIC DNA]</scope>
    <source>
        <strain evidence="3 5">S_2023.LVRQ.AN</strain>
    </source>
</reference>
<proteinExistence type="predicted"/>
<evidence type="ECO:0000256" key="1">
    <source>
        <dbReference type="SAM" id="Phobius"/>
    </source>
</evidence>
<dbReference type="Proteomes" id="UP000039437">
    <property type="component" value="Unassembled WGS sequence"/>
</dbReference>
<name>A0A0U1MFB3_STAAU</name>
<protein>
    <submittedName>
        <fullName evidence="2">Putative membrane protein</fullName>
    </submittedName>
</protein>
<evidence type="ECO:0000313" key="5">
    <source>
        <dbReference type="Proteomes" id="UP000434412"/>
    </source>
</evidence>
<reference evidence="2 4" key="1">
    <citation type="submission" date="2015-04" db="EMBL/GenBank/DDBJ databases">
        <authorList>
            <person name="Syromyatnikov M.Y."/>
            <person name="Popov V.N."/>
        </authorList>
    </citation>
    <scope>NUCLEOTIDE SEQUENCE [LARGE SCALE GENOMIC DNA]</scope>
    <source>
        <strain evidence="2 4">AH1</strain>
    </source>
</reference>
<sequence>MLSIISMCHKFHFTDNIKFINLILLCILQIKHCIIEITIFCYFQFSTIYIYYTEGVGRINRVIFVYIALIITLVRFFTPIHPSFSNLIYWIFVLYFIPIILCVIGFKAEKLIATMVIIPNFLGIFYRLYAYVIHTLFM</sequence>
<keyword evidence="1" id="KW-1133">Transmembrane helix</keyword>